<evidence type="ECO:0000256" key="2">
    <source>
        <dbReference type="ARBA" id="ARBA00023125"/>
    </source>
</evidence>
<dbReference type="GO" id="GO:0003700">
    <property type="term" value="F:DNA-binding transcription factor activity"/>
    <property type="evidence" value="ECO:0007669"/>
    <property type="project" value="TreeGrafter"/>
</dbReference>
<dbReference type="InterPro" id="IPR054129">
    <property type="entry name" value="DesT_TetR_C"/>
</dbReference>
<name>A0A1F2WQR0_9ACTN</name>
<dbReference type="Proteomes" id="UP000177876">
    <property type="component" value="Unassembled WGS sequence"/>
</dbReference>
<dbReference type="PANTHER" id="PTHR30055:SF160">
    <property type="entry name" value="TRANSCRIPTIONAL REGULATORY PROTEIN (PROBABLY ASNC-FAMILY)-RELATED"/>
    <property type="match status" value="1"/>
</dbReference>
<dbReference type="InterPro" id="IPR050109">
    <property type="entry name" value="HTH-type_TetR-like_transc_reg"/>
</dbReference>
<gene>
    <name evidence="6" type="ORF">A2Y75_01705</name>
</gene>
<keyword evidence="2 4" id="KW-0238">DNA-binding</keyword>
<dbReference type="GO" id="GO:0000976">
    <property type="term" value="F:transcription cis-regulatory region binding"/>
    <property type="evidence" value="ECO:0007669"/>
    <property type="project" value="TreeGrafter"/>
</dbReference>
<dbReference type="PROSITE" id="PS50977">
    <property type="entry name" value="HTH_TETR_2"/>
    <property type="match status" value="1"/>
</dbReference>
<evidence type="ECO:0000256" key="1">
    <source>
        <dbReference type="ARBA" id="ARBA00023015"/>
    </source>
</evidence>
<dbReference type="SUPFAM" id="SSF46689">
    <property type="entry name" value="Homeodomain-like"/>
    <property type="match status" value="1"/>
</dbReference>
<proteinExistence type="predicted"/>
<dbReference type="InterPro" id="IPR009057">
    <property type="entry name" value="Homeodomain-like_sf"/>
</dbReference>
<dbReference type="SUPFAM" id="SSF48498">
    <property type="entry name" value="Tetracyclin repressor-like, C-terminal domain"/>
    <property type="match status" value="1"/>
</dbReference>
<evidence type="ECO:0000256" key="3">
    <source>
        <dbReference type="ARBA" id="ARBA00023163"/>
    </source>
</evidence>
<sequence>MDMKSDHARKRLPAGERKRIILEAAMRTFVEYGYHGALMDTIAERAQVTKPILYRHFPSKMALLLALLDSAGECLLESLLEPMGSVADWRTAIRHHVRSYFDFVKNSAMPYRLIYSTDLNVNQEISERLTLIRNQIIALVADHIRFFIDTAKINDEDIEVTAVILVGMAETAAERWMADEHIPLEVYERNLIKALTNILAALPGRADQAADLKRKGDAHARS</sequence>
<dbReference type="PRINTS" id="PR00455">
    <property type="entry name" value="HTHTETR"/>
</dbReference>
<dbReference type="InterPro" id="IPR001647">
    <property type="entry name" value="HTH_TetR"/>
</dbReference>
<evidence type="ECO:0000313" key="6">
    <source>
        <dbReference type="EMBL" id="OFW59218.1"/>
    </source>
</evidence>
<dbReference type="PANTHER" id="PTHR30055">
    <property type="entry name" value="HTH-TYPE TRANSCRIPTIONAL REGULATOR RUTR"/>
    <property type="match status" value="1"/>
</dbReference>
<evidence type="ECO:0000313" key="7">
    <source>
        <dbReference type="Proteomes" id="UP000177876"/>
    </source>
</evidence>
<protein>
    <recommendedName>
        <fullName evidence="5">HTH tetR-type domain-containing protein</fullName>
    </recommendedName>
</protein>
<keyword evidence="3" id="KW-0804">Transcription</keyword>
<feature type="DNA-binding region" description="H-T-H motif" evidence="4">
    <location>
        <begin position="38"/>
        <end position="57"/>
    </location>
</feature>
<dbReference type="STRING" id="1797197.A2Y75_01705"/>
<accession>A0A1F2WQR0</accession>
<dbReference type="Pfam" id="PF21943">
    <property type="entry name" value="TetR_C_46"/>
    <property type="match status" value="1"/>
</dbReference>
<dbReference type="InterPro" id="IPR036271">
    <property type="entry name" value="Tet_transcr_reg_TetR-rel_C_sf"/>
</dbReference>
<evidence type="ECO:0000259" key="5">
    <source>
        <dbReference type="PROSITE" id="PS50977"/>
    </source>
</evidence>
<keyword evidence="1" id="KW-0805">Transcription regulation</keyword>
<comment type="caution">
    <text evidence="6">The sequence shown here is derived from an EMBL/GenBank/DDBJ whole genome shotgun (WGS) entry which is preliminary data.</text>
</comment>
<organism evidence="6 7">
    <name type="scientific">Candidatus Solincola sediminis</name>
    <dbReference type="NCBI Taxonomy" id="1797199"/>
    <lineage>
        <taxon>Bacteria</taxon>
        <taxon>Bacillati</taxon>
        <taxon>Actinomycetota</taxon>
        <taxon>Candidatus Geothermincolia</taxon>
        <taxon>Candidatus Geothermincolales</taxon>
        <taxon>Candidatus Geothermincolaceae</taxon>
        <taxon>Candidatus Solincola</taxon>
    </lineage>
</organism>
<dbReference type="EMBL" id="MELK01000017">
    <property type="protein sequence ID" value="OFW59218.1"/>
    <property type="molecule type" value="Genomic_DNA"/>
</dbReference>
<evidence type="ECO:0000256" key="4">
    <source>
        <dbReference type="PROSITE-ProRule" id="PRU00335"/>
    </source>
</evidence>
<dbReference type="AlphaFoldDB" id="A0A1F2WQR0"/>
<feature type="domain" description="HTH tetR-type" evidence="5">
    <location>
        <begin position="15"/>
        <end position="75"/>
    </location>
</feature>
<dbReference type="Pfam" id="PF00440">
    <property type="entry name" value="TetR_N"/>
    <property type="match status" value="1"/>
</dbReference>
<reference evidence="6 7" key="1">
    <citation type="journal article" date="2016" name="Nat. Commun.">
        <title>Thousands of microbial genomes shed light on interconnected biogeochemical processes in an aquifer system.</title>
        <authorList>
            <person name="Anantharaman K."/>
            <person name="Brown C.T."/>
            <person name="Hug L.A."/>
            <person name="Sharon I."/>
            <person name="Castelle C.J."/>
            <person name="Probst A.J."/>
            <person name="Thomas B.C."/>
            <person name="Singh A."/>
            <person name="Wilkins M.J."/>
            <person name="Karaoz U."/>
            <person name="Brodie E.L."/>
            <person name="Williams K.H."/>
            <person name="Hubbard S.S."/>
            <person name="Banfield J.F."/>
        </authorList>
    </citation>
    <scope>NUCLEOTIDE SEQUENCE [LARGE SCALE GENOMIC DNA]</scope>
</reference>
<dbReference type="Gene3D" id="1.10.357.10">
    <property type="entry name" value="Tetracycline Repressor, domain 2"/>
    <property type="match status" value="1"/>
</dbReference>